<reference evidence="1 2" key="2">
    <citation type="journal article" date="2022" name="Mol. Ecol. Resour.">
        <title>The genomes of chicory, endive, great burdock and yacon provide insights into Asteraceae paleo-polyploidization history and plant inulin production.</title>
        <authorList>
            <person name="Fan W."/>
            <person name="Wang S."/>
            <person name="Wang H."/>
            <person name="Wang A."/>
            <person name="Jiang F."/>
            <person name="Liu H."/>
            <person name="Zhao H."/>
            <person name="Xu D."/>
            <person name="Zhang Y."/>
        </authorList>
    </citation>
    <scope>NUCLEOTIDE SEQUENCE [LARGE SCALE GENOMIC DNA]</scope>
    <source>
        <strain evidence="2">cv. Punajuju</strain>
        <tissue evidence="1">Leaves</tissue>
    </source>
</reference>
<reference evidence="2" key="1">
    <citation type="journal article" date="2022" name="Mol. Ecol. Resour.">
        <title>The genomes of chicory, endive, great burdock and yacon provide insights into Asteraceae palaeo-polyploidization history and plant inulin production.</title>
        <authorList>
            <person name="Fan W."/>
            <person name="Wang S."/>
            <person name="Wang H."/>
            <person name="Wang A."/>
            <person name="Jiang F."/>
            <person name="Liu H."/>
            <person name="Zhao H."/>
            <person name="Xu D."/>
            <person name="Zhang Y."/>
        </authorList>
    </citation>
    <scope>NUCLEOTIDE SEQUENCE [LARGE SCALE GENOMIC DNA]</scope>
    <source>
        <strain evidence="2">cv. Punajuju</strain>
    </source>
</reference>
<protein>
    <submittedName>
        <fullName evidence="1">Uncharacterized protein</fullName>
    </submittedName>
</protein>
<evidence type="ECO:0000313" key="1">
    <source>
        <dbReference type="EMBL" id="KAI3780223.1"/>
    </source>
</evidence>
<name>A0ACB9GAI2_CICIN</name>
<sequence>MNEVNLHYTESALRLIARKAITKNTGARGKDIIKAVVVDEEAVGSGAKILHGQDALDRYLSQYLQMSGDRAVDAGGEA</sequence>
<dbReference type="Proteomes" id="UP001055811">
    <property type="component" value="Linkage Group LG02"/>
</dbReference>
<dbReference type="EMBL" id="CM042010">
    <property type="protein sequence ID" value="KAI3780223.1"/>
    <property type="molecule type" value="Genomic_DNA"/>
</dbReference>
<keyword evidence="2" id="KW-1185">Reference proteome</keyword>
<gene>
    <name evidence="1" type="ORF">L2E82_10194</name>
</gene>
<proteinExistence type="predicted"/>
<evidence type="ECO:0000313" key="2">
    <source>
        <dbReference type="Proteomes" id="UP001055811"/>
    </source>
</evidence>
<comment type="caution">
    <text evidence="1">The sequence shown here is derived from an EMBL/GenBank/DDBJ whole genome shotgun (WGS) entry which is preliminary data.</text>
</comment>
<organism evidence="1 2">
    <name type="scientific">Cichorium intybus</name>
    <name type="common">Chicory</name>
    <dbReference type="NCBI Taxonomy" id="13427"/>
    <lineage>
        <taxon>Eukaryota</taxon>
        <taxon>Viridiplantae</taxon>
        <taxon>Streptophyta</taxon>
        <taxon>Embryophyta</taxon>
        <taxon>Tracheophyta</taxon>
        <taxon>Spermatophyta</taxon>
        <taxon>Magnoliopsida</taxon>
        <taxon>eudicotyledons</taxon>
        <taxon>Gunneridae</taxon>
        <taxon>Pentapetalae</taxon>
        <taxon>asterids</taxon>
        <taxon>campanulids</taxon>
        <taxon>Asterales</taxon>
        <taxon>Asteraceae</taxon>
        <taxon>Cichorioideae</taxon>
        <taxon>Cichorieae</taxon>
        <taxon>Cichoriinae</taxon>
        <taxon>Cichorium</taxon>
    </lineage>
</organism>
<accession>A0ACB9GAI2</accession>